<comment type="caution">
    <text evidence="1">The sequence shown here is derived from an EMBL/GenBank/DDBJ whole genome shotgun (WGS) entry which is preliminary data.</text>
</comment>
<keyword evidence="2" id="KW-1185">Reference proteome</keyword>
<name>A0ABR7N7R7_9FIRM</name>
<dbReference type="Proteomes" id="UP000657421">
    <property type="component" value="Unassembled WGS sequence"/>
</dbReference>
<proteinExistence type="predicted"/>
<dbReference type="RefSeq" id="WP_249306738.1">
    <property type="nucleotide sequence ID" value="NZ_JACRSZ010000001.1"/>
</dbReference>
<dbReference type="EMBL" id="JACRSZ010000001">
    <property type="protein sequence ID" value="MBC8571798.1"/>
    <property type="molecule type" value="Genomic_DNA"/>
</dbReference>
<sequence length="70" mass="8031">MEQNLHPGNSGKATVTLNYWKGGKKYSNKFRIVVRRYENPFAALKAGKVSVKKQLKNAPTEYLQRITHII</sequence>
<gene>
    <name evidence="1" type="ORF">H8716_01655</name>
</gene>
<organism evidence="1 2">
    <name type="scientific">Jingyaoa shaoxingensis</name>
    <dbReference type="NCBI Taxonomy" id="2763671"/>
    <lineage>
        <taxon>Bacteria</taxon>
        <taxon>Bacillati</taxon>
        <taxon>Bacillota</taxon>
        <taxon>Clostridia</taxon>
        <taxon>Lachnospirales</taxon>
        <taxon>Lachnospiraceae</taxon>
        <taxon>Jingyaoa</taxon>
    </lineage>
</organism>
<reference evidence="1 2" key="1">
    <citation type="submission" date="2020-08" db="EMBL/GenBank/DDBJ databases">
        <title>Genome public.</title>
        <authorList>
            <person name="Liu C."/>
            <person name="Sun Q."/>
        </authorList>
    </citation>
    <scope>NUCLEOTIDE SEQUENCE [LARGE SCALE GENOMIC DNA]</scope>
    <source>
        <strain evidence="1 2">NSJ-46</strain>
    </source>
</reference>
<evidence type="ECO:0000313" key="1">
    <source>
        <dbReference type="EMBL" id="MBC8571798.1"/>
    </source>
</evidence>
<protein>
    <submittedName>
        <fullName evidence="1">Uncharacterized protein</fullName>
    </submittedName>
</protein>
<evidence type="ECO:0000313" key="2">
    <source>
        <dbReference type="Proteomes" id="UP000657421"/>
    </source>
</evidence>
<accession>A0ABR7N7R7</accession>